<name>A0A5B7KBR5_PORTR</name>
<accession>A0A5B7KBR5</accession>
<protein>
    <submittedName>
        <fullName evidence="1">Uncharacterized protein</fullName>
    </submittedName>
</protein>
<dbReference type="AlphaFoldDB" id="A0A5B7KBR5"/>
<organism evidence="1 2">
    <name type="scientific">Portunus trituberculatus</name>
    <name type="common">Swimming crab</name>
    <name type="synonym">Neptunus trituberculatus</name>
    <dbReference type="NCBI Taxonomy" id="210409"/>
    <lineage>
        <taxon>Eukaryota</taxon>
        <taxon>Metazoa</taxon>
        <taxon>Ecdysozoa</taxon>
        <taxon>Arthropoda</taxon>
        <taxon>Crustacea</taxon>
        <taxon>Multicrustacea</taxon>
        <taxon>Malacostraca</taxon>
        <taxon>Eumalacostraca</taxon>
        <taxon>Eucarida</taxon>
        <taxon>Decapoda</taxon>
        <taxon>Pleocyemata</taxon>
        <taxon>Brachyura</taxon>
        <taxon>Eubrachyura</taxon>
        <taxon>Portunoidea</taxon>
        <taxon>Portunidae</taxon>
        <taxon>Portuninae</taxon>
        <taxon>Portunus</taxon>
    </lineage>
</organism>
<keyword evidence="2" id="KW-1185">Reference proteome</keyword>
<gene>
    <name evidence="1" type="ORF">E2C01_097998</name>
</gene>
<dbReference type="Proteomes" id="UP000324222">
    <property type="component" value="Unassembled WGS sequence"/>
</dbReference>
<evidence type="ECO:0000313" key="2">
    <source>
        <dbReference type="Proteomes" id="UP000324222"/>
    </source>
</evidence>
<comment type="caution">
    <text evidence="1">The sequence shown here is derived from an EMBL/GenBank/DDBJ whole genome shotgun (WGS) entry which is preliminary data.</text>
</comment>
<reference evidence="1 2" key="1">
    <citation type="submission" date="2019-05" db="EMBL/GenBank/DDBJ databases">
        <title>Another draft genome of Portunus trituberculatus and its Hox gene families provides insights of decapod evolution.</title>
        <authorList>
            <person name="Jeong J.-H."/>
            <person name="Song I."/>
            <person name="Kim S."/>
            <person name="Choi T."/>
            <person name="Kim D."/>
            <person name="Ryu S."/>
            <person name="Kim W."/>
        </authorList>
    </citation>
    <scope>NUCLEOTIDE SEQUENCE [LARGE SCALE GENOMIC DNA]</scope>
    <source>
        <tissue evidence="1">Muscle</tissue>
    </source>
</reference>
<proteinExistence type="predicted"/>
<evidence type="ECO:0000313" key="1">
    <source>
        <dbReference type="EMBL" id="MPD02419.1"/>
    </source>
</evidence>
<sequence>MPSIKTLHNDVFHALDGLYPRNSYGPICLTKLFKLCLSTSTFPS</sequence>
<dbReference type="EMBL" id="VSRR010131293">
    <property type="protein sequence ID" value="MPD02419.1"/>
    <property type="molecule type" value="Genomic_DNA"/>
</dbReference>